<dbReference type="EMBL" id="BANJ01000040">
    <property type="protein sequence ID" value="GAO00105.1"/>
    <property type="molecule type" value="Genomic_DNA"/>
</dbReference>
<evidence type="ECO:0000313" key="3">
    <source>
        <dbReference type="Proteomes" id="UP000032683"/>
    </source>
</evidence>
<dbReference type="RefSeq" id="WP_048856507.1">
    <property type="nucleotide sequence ID" value="NZ_BANJ01000040.1"/>
</dbReference>
<name>A0A0D6Q9J6_KOMXY</name>
<protein>
    <submittedName>
        <fullName evidence="2">Uncharacterized protein</fullName>
    </submittedName>
</protein>
<dbReference type="AlphaFoldDB" id="A0A0D6Q9J6"/>
<organism evidence="2 3">
    <name type="scientific">Komagataeibacter xylinus NBRC 13693</name>
    <dbReference type="NCBI Taxonomy" id="1234668"/>
    <lineage>
        <taxon>Bacteria</taxon>
        <taxon>Pseudomonadati</taxon>
        <taxon>Pseudomonadota</taxon>
        <taxon>Alphaproteobacteria</taxon>
        <taxon>Acetobacterales</taxon>
        <taxon>Acetobacteraceae</taxon>
        <taxon>Komagataeibacter</taxon>
    </lineage>
</organism>
<evidence type="ECO:0000313" key="2">
    <source>
        <dbReference type="EMBL" id="GAO00105.1"/>
    </source>
</evidence>
<proteinExistence type="predicted"/>
<reference evidence="2 3" key="1">
    <citation type="submission" date="2012-11" db="EMBL/GenBank/DDBJ databases">
        <title>Whole genome sequence of Gluconacetobacter xylinus NBRC 13693.</title>
        <authorList>
            <person name="Azuma Y."/>
            <person name="Higashiura N."/>
            <person name="Hirakawa H."/>
            <person name="Matsushita K."/>
        </authorList>
    </citation>
    <scope>NUCLEOTIDE SEQUENCE [LARGE SCALE GENOMIC DNA]</scope>
    <source>
        <strain evidence="2 3">NBRC 13693</strain>
    </source>
</reference>
<feature type="compositionally biased region" description="Basic and acidic residues" evidence="1">
    <location>
        <begin position="38"/>
        <end position="77"/>
    </location>
</feature>
<dbReference type="Proteomes" id="UP000032683">
    <property type="component" value="Unassembled WGS sequence"/>
</dbReference>
<evidence type="ECO:0000256" key="1">
    <source>
        <dbReference type="SAM" id="MobiDB-lite"/>
    </source>
</evidence>
<comment type="caution">
    <text evidence="2">The sequence shown here is derived from an EMBL/GenBank/DDBJ whole genome shotgun (WGS) entry which is preliminary data.</text>
</comment>
<feature type="region of interest" description="Disordered" evidence="1">
    <location>
        <begin position="1"/>
        <end position="89"/>
    </location>
</feature>
<accession>A0A0D6Q9J6</accession>
<gene>
    <name evidence="2" type="ORF">Gxy13693_040_052</name>
</gene>
<dbReference type="GeneID" id="79188175"/>
<sequence>MPDQPHVSVQTPYALHAPEGHATPPPGNGDKATGQPRAGEDEPESTRDNDERVEATSHKGRHQDQAGCDEHAAEKDAPATPGSDQSSKR</sequence>